<dbReference type="RefSeq" id="WP_199383278.1">
    <property type="nucleotide sequence ID" value="NZ_JAEMHM010000005.1"/>
</dbReference>
<feature type="compositionally biased region" description="Low complexity" evidence="1">
    <location>
        <begin position="388"/>
        <end position="404"/>
    </location>
</feature>
<feature type="region of interest" description="Disordered" evidence="1">
    <location>
        <begin position="55"/>
        <end position="106"/>
    </location>
</feature>
<feature type="compositionally biased region" description="Low complexity" evidence="1">
    <location>
        <begin position="449"/>
        <end position="468"/>
    </location>
</feature>
<dbReference type="NCBIfam" id="TIGR02098">
    <property type="entry name" value="MJ0042_CXXC"/>
    <property type="match status" value="1"/>
</dbReference>
<dbReference type="Pfam" id="PF13719">
    <property type="entry name" value="Zn_ribbon_5"/>
    <property type="match status" value="1"/>
</dbReference>
<evidence type="ECO:0000256" key="1">
    <source>
        <dbReference type="SAM" id="MobiDB-lite"/>
    </source>
</evidence>
<feature type="region of interest" description="Disordered" evidence="1">
    <location>
        <begin position="126"/>
        <end position="155"/>
    </location>
</feature>
<dbReference type="AlphaFoldDB" id="A0A8J7IN22"/>
<dbReference type="Proteomes" id="UP000636888">
    <property type="component" value="Unassembled WGS sequence"/>
</dbReference>
<reference evidence="4" key="1">
    <citation type="submission" date="2020-12" db="EMBL/GenBank/DDBJ databases">
        <title>Geomonas sp. Red875, isolated from river sediment.</title>
        <authorList>
            <person name="Xu Z."/>
            <person name="Zhang Z."/>
            <person name="Masuda Y."/>
            <person name="Itoh H."/>
            <person name="Senoo K."/>
        </authorList>
    </citation>
    <scope>NUCLEOTIDE SEQUENCE</scope>
    <source>
        <strain evidence="4">Red875</strain>
    </source>
</reference>
<keyword evidence="2" id="KW-0472">Membrane</keyword>
<feature type="transmembrane region" description="Helical" evidence="2">
    <location>
        <begin position="488"/>
        <end position="511"/>
    </location>
</feature>
<keyword evidence="5" id="KW-1185">Reference proteome</keyword>
<feature type="compositionally biased region" description="Low complexity" evidence="1">
    <location>
        <begin position="90"/>
        <end position="106"/>
    </location>
</feature>
<feature type="region of interest" description="Disordered" evidence="1">
    <location>
        <begin position="388"/>
        <end position="415"/>
    </location>
</feature>
<dbReference type="EMBL" id="JAEMHM010000005">
    <property type="protein sequence ID" value="MBJ6724428.1"/>
    <property type="molecule type" value="Genomic_DNA"/>
</dbReference>
<evidence type="ECO:0000313" key="4">
    <source>
        <dbReference type="EMBL" id="MBJ6724428.1"/>
    </source>
</evidence>
<evidence type="ECO:0000259" key="3">
    <source>
        <dbReference type="Pfam" id="PF13719"/>
    </source>
</evidence>
<organism evidence="4 5">
    <name type="scientific">Geomesophilobacter sediminis</name>
    <dbReference type="NCBI Taxonomy" id="2798584"/>
    <lineage>
        <taxon>Bacteria</taxon>
        <taxon>Pseudomonadati</taxon>
        <taxon>Thermodesulfobacteriota</taxon>
        <taxon>Desulfuromonadia</taxon>
        <taxon>Geobacterales</taxon>
        <taxon>Geobacteraceae</taxon>
        <taxon>Geomesophilobacter</taxon>
    </lineage>
</organism>
<keyword evidence="2" id="KW-1133">Transmembrane helix</keyword>
<comment type="caution">
    <text evidence="4">The sequence shown here is derived from an EMBL/GenBank/DDBJ whole genome shotgun (WGS) entry which is preliminary data.</text>
</comment>
<dbReference type="InterPro" id="IPR021834">
    <property type="entry name" value="DUF3426"/>
</dbReference>
<feature type="region of interest" description="Disordered" evidence="1">
    <location>
        <begin position="449"/>
        <end position="479"/>
    </location>
</feature>
<accession>A0A8J7IN22</accession>
<protein>
    <submittedName>
        <fullName evidence="4">Zinc-ribbon domain-containing protein</fullName>
    </submittedName>
</protein>
<evidence type="ECO:0000256" key="2">
    <source>
        <dbReference type="SAM" id="Phobius"/>
    </source>
</evidence>
<keyword evidence="2" id="KW-0812">Transmembrane</keyword>
<dbReference type="InterPro" id="IPR011723">
    <property type="entry name" value="Znf/thioredoxin_put"/>
</dbReference>
<proteinExistence type="predicted"/>
<sequence length="666" mass="68272">MILQCEQCKTRFRLDDSKLKPGGVKVRCSKCRHVFLAGVETTHDESEFDAVLSGLGAPAPQVPEPAAPAATSVPAAEPGFAPPAEEPPASEEFAGFGEEPCAETPAAVAAEPAGLDAFAPFEAAAPESAAASVEEPPPFGEFSFEEPAAASAAATTEAEVDFGAFSFEEPASPAEAAAPTAVETTVDFSEFSFEEQAPAAPEAPAPEAETGGFGYQEFSFEEPAAHEAPAAPAAAPTEALDFGELSFEGAPTLGATPQAGTETAAGFQEFSFEEEPPALPTEPATSGEPLDFGSLSFEEPAPAVAPAESPVSGPTEFSFEEPVPTTPAAAESVLDFGELSFETPPAPAAEPAASTSDFDFSFEEPAAKSPAASESVLDFGEFALETPPAAAPATEGAPAVEAAAPVPPQPAPPGGESLDFGDFSFDQDLFKKDAGKEATAAFPSFLKPESAPGVAAPAEPGPLAAAGEPELDEVPPFPVSPRRKGRSVLTVSLVTISVVAVVALSGAGLYLMQNGPAAFDKVGLGFVATWFGMESPEEGKIAIRNAQASFHQNKDAGELFVVTGQAVNSFKKARASIHIKVTLYDKAGKPILQKTAYCGNKLTDDQLATLPIAKIDSIMNNQFGDSLSNMGVQPGKSIPFVVAIANVPKEAADFGVESIGSTVSSP</sequence>
<name>A0A8J7IN22_9BACT</name>
<feature type="compositionally biased region" description="Low complexity" evidence="1">
    <location>
        <begin position="67"/>
        <end position="79"/>
    </location>
</feature>
<feature type="domain" description="Zinc finger/thioredoxin putative" evidence="3">
    <location>
        <begin position="1"/>
        <end position="37"/>
    </location>
</feature>
<gene>
    <name evidence="4" type="ORF">JFN93_06890</name>
</gene>
<dbReference type="Pfam" id="PF11906">
    <property type="entry name" value="DUF3426"/>
    <property type="match status" value="1"/>
</dbReference>
<feature type="compositionally biased region" description="Low complexity" evidence="1">
    <location>
        <begin position="298"/>
        <end position="312"/>
    </location>
</feature>
<feature type="region of interest" description="Disordered" evidence="1">
    <location>
        <begin position="273"/>
        <end position="326"/>
    </location>
</feature>
<evidence type="ECO:0000313" key="5">
    <source>
        <dbReference type="Proteomes" id="UP000636888"/>
    </source>
</evidence>